<dbReference type="PANTHER" id="PTHR30221">
    <property type="entry name" value="SMALL-CONDUCTANCE MECHANOSENSITIVE CHANNEL"/>
    <property type="match status" value="1"/>
</dbReference>
<dbReference type="InterPro" id="IPR049142">
    <property type="entry name" value="MS_channel_1st"/>
</dbReference>
<dbReference type="InterPro" id="IPR049278">
    <property type="entry name" value="MS_channel_C"/>
</dbReference>
<dbReference type="KEGG" id="mbah:HYN46_03710"/>
<sequence>MNNFLDQLVHAFQQSLFYSLGAPNSKNVDWADLPGLILSKGIITLALLLTLYLIYITLNHVISMVKRRSLLGSSTIQTLRVSLKLIWLFTSLIALFSQLGVELSLLRATARAAIALLGFYLLWVIIIRLMNKTLKKFYLDESINQLFNNILTVVIVVFALASILSQFGFNMMSIVAGLGIAGVAVGFAAQATLANFIAGITILLERPFRIGDWVSINNKDGQVMLITLRTTRIRTRDNLYLILPNSTVAAAEVTNYTSHGAIRFSITCRLAYHDSVSKARQIIHEVLDQDEHVLKHPAPLITAQELSESHISLIVRFWIDPIHIETMPRICETVREEIQEALLAAEMKVPFPRLQVMTPITDLE</sequence>
<reference evidence="11 12" key="1">
    <citation type="submission" date="2018-07" db="EMBL/GenBank/DDBJ databases">
        <title>Genome sequencing of Moraxellaceae gen. HYN0046.</title>
        <authorList>
            <person name="Kim M."/>
            <person name="Yi H."/>
        </authorList>
    </citation>
    <scope>NUCLEOTIDE SEQUENCE [LARGE SCALE GENOMIC DNA]</scope>
    <source>
        <strain evidence="11 12">HYN0046</strain>
    </source>
</reference>
<evidence type="ECO:0000256" key="5">
    <source>
        <dbReference type="ARBA" id="ARBA00022989"/>
    </source>
</evidence>
<gene>
    <name evidence="11" type="ORF">HYN46_03710</name>
</gene>
<evidence type="ECO:0000259" key="8">
    <source>
        <dbReference type="Pfam" id="PF00924"/>
    </source>
</evidence>
<evidence type="ECO:0000256" key="7">
    <source>
        <dbReference type="RuleBase" id="RU369025"/>
    </source>
</evidence>
<evidence type="ECO:0000256" key="1">
    <source>
        <dbReference type="ARBA" id="ARBA00004651"/>
    </source>
</evidence>
<dbReference type="EMBL" id="CP031222">
    <property type="protein sequence ID" value="AXI02042.1"/>
    <property type="molecule type" value="Genomic_DNA"/>
</dbReference>
<dbReference type="Pfam" id="PF21082">
    <property type="entry name" value="MS_channel_3rd"/>
    <property type="match status" value="1"/>
</dbReference>
<feature type="domain" description="Mechanosensitive ion channel MscS" evidence="8">
    <location>
        <begin position="192"/>
        <end position="257"/>
    </location>
</feature>
<keyword evidence="3" id="KW-1003">Cell membrane</keyword>
<dbReference type="GO" id="GO:0008381">
    <property type="term" value="F:mechanosensitive monoatomic ion channel activity"/>
    <property type="evidence" value="ECO:0007669"/>
    <property type="project" value="InterPro"/>
</dbReference>
<dbReference type="OrthoDB" id="9775207at2"/>
<dbReference type="PANTHER" id="PTHR30221:SF1">
    <property type="entry name" value="SMALL-CONDUCTANCE MECHANOSENSITIVE CHANNEL"/>
    <property type="match status" value="1"/>
</dbReference>
<comment type="caution">
    <text evidence="7">Lacks conserved residue(s) required for the propagation of feature annotation.</text>
</comment>
<dbReference type="Proteomes" id="UP000253940">
    <property type="component" value="Chromosome"/>
</dbReference>
<dbReference type="InterPro" id="IPR006685">
    <property type="entry name" value="MscS_channel_2nd"/>
</dbReference>
<keyword evidence="4 7" id="KW-0812">Transmembrane</keyword>
<keyword evidence="5 7" id="KW-1133">Transmembrane helix</keyword>
<keyword evidence="7" id="KW-0997">Cell inner membrane</keyword>
<feature type="transmembrane region" description="Helical" evidence="7">
    <location>
        <begin position="112"/>
        <end position="130"/>
    </location>
</feature>
<keyword evidence="7" id="KW-0406">Ion transport</keyword>
<feature type="transmembrane region" description="Helical" evidence="7">
    <location>
        <begin position="85"/>
        <end position="106"/>
    </location>
</feature>
<evidence type="ECO:0000256" key="4">
    <source>
        <dbReference type="ARBA" id="ARBA00022692"/>
    </source>
</evidence>
<dbReference type="Pfam" id="PF00924">
    <property type="entry name" value="MS_channel_2nd"/>
    <property type="match status" value="1"/>
</dbReference>
<keyword evidence="6 7" id="KW-0472">Membrane</keyword>
<organism evidence="11 12">
    <name type="scientific">Aquirhabdus parva</name>
    <dbReference type="NCBI Taxonomy" id="2283318"/>
    <lineage>
        <taxon>Bacteria</taxon>
        <taxon>Pseudomonadati</taxon>
        <taxon>Pseudomonadota</taxon>
        <taxon>Gammaproteobacteria</taxon>
        <taxon>Moraxellales</taxon>
        <taxon>Moraxellaceae</taxon>
        <taxon>Aquirhabdus</taxon>
    </lineage>
</organism>
<dbReference type="GO" id="GO:0005886">
    <property type="term" value="C:plasma membrane"/>
    <property type="evidence" value="ECO:0007669"/>
    <property type="project" value="UniProtKB-SubCell"/>
</dbReference>
<dbReference type="SUPFAM" id="SSF82861">
    <property type="entry name" value="Mechanosensitive channel protein MscS (YggB), transmembrane region"/>
    <property type="match status" value="1"/>
</dbReference>
<protein>
    <recommendedName>
        <fullName evidence="7">Small-conductance mechanosensitive channel</fullName>
    </recommendedName>
</protein>
<dbReference type="InterPro" id="IPR045275">
    <property type="entry name" value="MscS_archaea/bacteria_type"/>
</dbReference>
<feature type="transmembrane region" description="Helical" evidence="7">
    <location>
        <begin position="42"/>
        <end position="65"/>
    </location>
</feature>
<evidence type="ECO:0000256" key="3">
    <source>
        <dbReference type="ARBA" id="ARBA00022475"/>
    </source>
</evidence>
<keyword evidence="12" id="KW-1185">Reference proteome</keyword>
<evidence type="ECO:0000313" key="12">
    <source>
        <dbReference type="Proteomes" id="UP000253940"/>
    </source>
</evidence>
<keyword evidence="7" id="KW-0813">Transport</keyword>
<feature type="domain" description="Mechanosensitive ion channel MscS C-terminal" evidence="9">
    <location>
        <begin position="266"/>
        <end position="345"/>
    </location>
</feature>
<evidence type="ECO:0000256" key="6">
    <source>
        <dbReference type="ARBA" id="ARBA00023136"/>
    </source>
</evidence>
<evidence type="ECO:0000313" key="11">
    <source>
        <dbReference type="EMBL" id="AXI02042.1"/>
    </source>
</evidence>
<dbReference type="AlphaFoldDB" id="A0A345P433"/>
<dbReference type="SUPFAM" id="SSF50182">
    <property type="entry name" value="Sm-like ribonucleoproteins"/>
    <property type="match status" value="1"/>
</dbReference>
<evidence type="ECO:0000259" key="9">
    <source>
        <dbReference type="Pfam" id="PF21082"/>
    </source>
</evidence>
<feature type="transmembrane region" description="Helical" evidence="7">
    <location>
        <begin position="150"/>
        <end position="169"/>
    </location>
</feature>
<keyword evidence="7" id="KW-0407">Ion channel</keyword>
<dbReference type="RefSeq" id="WP_114898152.1">
    <property type="nucleotide sequence ID" value="NZ_CP031222.1"/>
</dbReference>
<name>A0A345P433_9GAMM</name>
<dbReference type="InterPro" id="IPR011014">
    <property type="entry name" value="MscS_channel_TM-2"/>
</dbReference>
<comment type="similarity">
    <text evidence="2 7">Belongs to the MscS (TC 1.A.23) family.</text>
</comment>
<dbReference type="SUPFAM" id="SSF82689">
    <property type="entry name" value="Mechanosensitive channel protein MscS (YggB), C-terminal domain"/>
    <property type="match status" value="1"/>
</dbReference>
<dbReference type="Pfam" id="PF21088">
    <property type="entry name" value="MS_channel_1st"/>
    <property type="match status" value="1"/>
</dbReference>
<evidence type="ECO:0000256" key="2">
    <source>
        <dbReference type="ARBA" id="ARBA00008017"/>
    </source>
</evidence>
<comment type="subunit">
    <text evidence="7">Homoheptamer.</text>
</comment>
<evidence type="ECO:0000259" key="10">
    <source>
        <dbReference type="Pfam" id="PF21088"/>
    </source>
</evidence>
<dbReference type="InterPro" id="IPR011066">
    <property type="entry name" value="MscS_channel_C_sf"/>
</dbReference>
<feature type="domain" description="Mechanosensitive ion channel transmembrane helices 2/3" evidence="10">
    <location>
        <begin position="149"/>
        <end position="190"/>
    </location>
</feature>
<dbReference type="InterPro" id="IPR010920">
    <property type="entry name" value="LSM_dom_sf"/>
</dbReference>
<feature type="transmembrane region" description="Helical" evidence="7">
    <location>
        <begin position="175"/>
        <end position="204"/>
    </location>
</feature>
<dbReference type="Gene3D" id="2.30.30.60">
    <property type="match status" value="1"/>
</dbReference>
<proteinExistence type="inferred from homology"/>
<accession>A0A345P433</accession>
<dbReference type="Gene3D" id="3.30.70.100">
    <property type="match status" value="1"/>
</dbReference>
<comment type="subcellular location">
    <subcellularLocation>
        <location evidence="7">Cell inner membrane</location>
        <topology evidence="7">Multi-pass membrane protein</topology>
    </subcellularLocation>
    <subcellularLocation>
        <location evidence="1">Cell membrane</location>
        <topology evidence="1">Multi-pass membrane protein</topology>
    </subcellularLocation>
</comment>
<dbReference type="InterPro" id="IPR023408">
    <property type="entry name" value="MscS_beta-dom_sf"/>
</dbReference>
<comment type="function">
    <text evidence="7">Mechanosensitive channel that participates in the regulation of osmotic pressure changes within the cell, opening in response to stretch forces in the membrane lipid bilayer, without the need for other proteins. Contributes to normal resistance to hypoosmotic shock. Forms an ion channel of 1.0 nanosiemens conductance with a slight preference for anions.</text>
</comment>
<dbReference type="Gene3D" id="1.10.287.1260">
    <property type="match status" value="1"/>
</dbReference>